<dbReference type="InterPro" id="IPR000172">
    <property type="entry name" value="GMC_OxRdtase_N"/>
</dbReference>
<keyword evidence="8" id="KW-0378">Hydrolase</keyword>
<dbReference type="GO" id="GO:0016614">
    <property type="term" value="F:oxidoreductase activity, acting on CH-OH group of donors"/>
    <property type="evidence" value="ECO:0007669"/>
    <property type="project" value="InterPro"/>
</dbReference>
<dbReference type="InterPro" id="IPR041805">
    <property type="entry name" value="ASMase/PPN1_MPP"/>
</dbReference>
<dbReference type="PROSITE" id="PS00624">
    <property type="entry name" value="GMC_OXRED_2"/>
    <property type="match status" value="1"/>
</dbReference>
<keyword evidence="12" id="KW-0326">Glycosidase</keyword>
<evidence type="ECO:0000313" key="16">
    <source>
        <dbReference type="EMBL" id="OXU31610.1"/>
    </source>
</evidence>
<comment type="similarity">
    <text evidence="4">Belongs to the GMC oxidoreductase family.</text>
</comment>
<dbReference type="OrthoDB" id="269227at2759"/>
<evidence type="ECO:0000256" key="12">
    <source>
        <dbReference type="ARBA" id="ARBA00023295"/>
    </source>
</evidence>
<dbReference type="InterPro" id="IPR004843">
    <property type="entry name" value="Calcineurin-like_PHP"/>
</dbReference>
<keyword evidence="11" id="KW-0325">Glycoprotein</keyword>
<dbReference type="GO" id="GO:0006629">
    <property type="term" value="P:lipid metabolic process"/>
    <property type="evidence" value="ECO:0007669"/>
    <property type="project" value="InterPro"/>
</dbReference>
<gene>
    <name evidence="16" type="ORF">TSAR_007012</name>
</gene>
<dbReference type="InterPro" id="IPR036188">
    <property type="entry name" value="FAD/NAD-bd_sf"/>
</dbReference>
<keyword evidence="7 14" id="KW-0732">Signal</keyword>
<name>A0A232FM63_9HYME</name>
<keyword evidence="10" id="KW-1015">Disulfide bond</keyword>
<dbReference type="GO" id="GO:0005576">
    <property type="term" value="C:extracellular region"/>
    <property type="evidence" value="ECO:0007669"/>
    <property type="project" value="UniProtKB-SubCell"/>
</dbReference>
<evidence type="ECO:0000256" key="11">
    <source>
        <dbReference type="ARBA" id="ARBA00023180"/>
    </source>
</evidence>
<evidence type="ECO:0000256" key="2">
    <source>
        <dbReference type="ARBA" id="ARBA00004613"/>
    </source>
</evidence>
<dbReference type="PANTHER" id="PTHR11552">
    <property type="entry name" value="GLUCOSE-METHANOL-CHOLINE GMC OXIDOREDUCTASE"/>
    <property type="match status" value="1"/>
</dbReference>
<dbReference type="InterPro" id="IPR029052">
    <property type="entry name" value="Metallo-depent_PP-like"/>
</dbReference>
<evidence type="ECO:0000256" key="5">
    <source>
        <dbReference type="ARBA" id="ARBA00022525"/>
    </source>
</evidence>
<dbReference type="SMART" id="SM00741">
    <property type="entry name" value="SapB"/>
    <property type="match status" value="1"/>
</dbReference>
<evidence type="ECO:0000259" key="15">
    <source>
        <dbReference type="PROSITE" id="PS50015"/>
    </source>
</evidence>
<evidence type="ECO:0000256" key="4">
    <source>
        <dbReference type="ARBA" id="ARBA00010790"/>
    </source>
</evidence>
<feature type="domain" description="Saposin B-type" evidence="15">
    <location>
        <begin position="112"/>
        <end position="196"/>
    </location>
</feature>
<dbReference type="InterPro" id="IPR007867">
    <property type="entry name" value="GMC_OxRtase_C"/>
</dbReference>
<comment type="catalytic activity">
    <reaction evidence="13">
        <text>a sphingomyelin + H2O = phosphocholine + an N-acylsphing-4-enine + H(+)</text>
        <dbReference type="Rhea" id="RHEA:19253"/>
        <dbReference type="ChEBI" id="CHEBI:15377"/>
        <dbReference type="ChEBI" id="CHEBI:15378"/>
        <dbReference type="ChEBI" id="CHEBI:17636"/>
        <dbReference type="ChEBI" id="CHEBI:52639"/>
        <dbReference type="ChEBI" id="CHEBI:295975"/>
        <dbReference type="EC" id="3.1.4.12"/>
    </reaction>
    <physiologicalReaction direction="left-to-right" evidence="13">
        <dbReference type="Rhea" id="RHEA:19254"/>
    </physiologicalReaction>
</comment>
<dbReference type="SUPFAM" id="SSF47862">
    <property type="entry name" value="Saposin"/>
    <property type="match status" value="1"/>
</dbReference>
<keyword evidence="6" id="KW-0479">Metal-binding</keyword>
<dbReference type="Pfam" id="PF05184">
    <property type="entry name" value="SapB_1"/>
    <property type="match status" value="1"/>
</dbReference>
<dbReference type="InterPro" id="IPR007856">
    <property type="entry name" value="SapB_1"/>
</dbReference>
<dbReference type="CDD" id="cd00842">
    <property type="entry name" value="MPP_ASMase"/>
    <property type="match status" value="1"/>
</dbReference>
<evidence type="ECO:0000256" key="9">
    <source>
        <dbReference type="ARBA" id="ARBA00022833"/>
    </source>
</evidence>
<dbReference type="Pfam" id="PF00149">
    <property type="entry name" value="Metallophos"/>
    <property type="match status" value="1"/>
</dbReference>
<dbReference type="SUPFAM" id="SSF51905">
    <property type="entry name" value="FAD/NAD(P)-binding domain"/>
    <property type="match status" value="1"/>
</dbReference>
<dbReference type="Pfam" id="PF00732">
    <property type="entry name" value="GMC_oxred_N"/>
    <property type="match status" value="1"/>
</dbReference>
<evidence type="ECO:0000313" key="17">
    <source>
        <dbReference type="Proteomes" id="UP000215335"/>
    </source>
</evidence>
<evidence type="ECO:0000256" key="1">
    <source>
        <dbReference type="ARBA" id="ARBA00001947"/>
    </source>
</evidence>
<dbReference type="Gene3D" id="3.60.21.10">
    <property type="match status" value="1"/>
</dbReference>
<evidence type="ECO:0000256" key="14">
    <source>
        <dbReference type="SAM" id="SignalP"/>
    </source>
</evidence>
<dbReference type="SUPFAM" id="SSF56300">
    <property type="entry name" value="Metallo-dependent phosphatases"/>
    <property type="match status" value="1"/>
</dbReference>
<dbReference type="AlphaFoldDB" id="A0A232FM63"/>
<dbReference type="InterPro" id="IPR012132">
    <property type="entry name" value="GMC_OxRdtase"/>
</dbReference>
<dbReference type="GO" id="GO:0046872">
    <property type="term" value="F:metal ion binding"/>
    <property type="evidence" value="ECO:0007669"/>
    <property type="project" value="UniProtKB-KW"/>
</dbReference>
<dbReference type="Gene3D" id="3.50.50.60">
    <property type="entry name" value="FAD/NAD(P)-binding domain"/>
    <property type="match status" value="1"/>
</dbReference>
<dbReference type="Gene3D" id="1.10.225.10">
    <property type="entry name" value="Saposin-like"/>
    <property type="match status" value="1"/>
</dbReference>
<dbReference type="FunFam" id="3.60.21.10:FF:000077">
    <property type="entry name" value="Sphingomyelin phosphodiesterase"/>
    <property type="match status" value="1"/>
</dbReference>
<keyword evidence="17" id="KW-1185">Reference proteome</keyword>
<protein>
    <recommendedName>
        <fullName evidence="15">Saposin B-type domain-containing protein</fullName>
    </recommendedName>
</protein>
<comment type="cofactor">
    <cofactor evidence="1">
        <name>Zn(2+)</name>
        <dbReference type="ChEBI" id="CHEBI:29105"/>
    </cofactor>
</comment>
<reference evidence="16 17" key="1">
    <citation type="journal article" date="2017" name="Curr. Biol.">
        <title>The Evolution of Venom by Co-option of Single-Copy Genes.</title>
        <authorList>
            <person name="Martinson E.O."/>
            <person name="Mrinalini"/>
            <person name="Kelkar Y.D."/>
            <person name="Chang C.H."/>
            <person name="Werren J.H."/>
        </authorList>
    </citation>
    <scope>NUCLEOTIDE SEQUENCE [LARGE SCALE GENOMIC DNA]</scope>
    <source>
        <strain evidence="16 17">Alberta</strain>
        <tissue evidence="16">Whole body</tissue>
    </source>
</reference>
<dbReference type="InterPro" id="IPR008139">
    <property type="entry name" value="SaposinB_dom"/>
</dbReference>
<dbReference type="GO" id="GO:0004767">
    <property type="term" value="F:sphingomyelin phosphodiesterase activity"/>
    <property type="evidence" value="ECO:0007669"/>
    <property type="project" value="UniProtKB-EC"/>
</dbReference>
<dbReference type="PANTHER" id="PTHR11552:SF158">
    <property type="entry name" value="GH23626P-RELATED"/>
    <property type="match status" value="1"/>
</dbReference>
<evidence type="ECO:0000256" key="6">
    <source>
        <dbReference type="ARBA" id="ARBA00022723"/>
    </source>
</evidence>
<organism evidence="16 17">
    <name type="scientific">Trichomalopsis sarcophagae</name>
    <dbReference type="NCBI Taxonomy" id="543379"/>
    <lineage>
        <taxon>Eukaryota</taxon>
        <taxon>Metazoa</taxon>
        <taxon>Ecdysozoa</taxon>
        <taxon>Arthropoda</taxon>
        <taxon>Hexapoda</taxon>
        <taxon>Insecta</taxon>
        <taxon>Pterygota</taxon>
        <taxon>Neoptera</taxon>
        <taxon>Endopterygota</taxon>
        <taxon>Hymenoptera</taxon>
        <taxon>Apocrita</taxon>
        <taxon>Proctotrupomorpha</taxon>
        <taxon>Chalcidoidea</taxon>
        <taxon>Pteromalidae</taxon>
        <taxon>Pteromalinae</taxon>
        <taxon>Trichomalopsis</taxon>
    </lineage>
</organism>
<dbReference type="Gene3D" id="3.30.560.10">
    <property type="entry name" value="Glucose Oxidase, domain 3"/>
    <property type="match status" value="1"/>
</dbReference>
<feature type="signal peptide" evidence="14">
    <location>
        <begin position="1"/>
        <end position="23"/>
    </location>
</feature>
<dbReference type="GO" id="GO:0016798">
    <property type="term" value="F:hydrolase activity, acting on glycosyl bonds"/>
    <property type="evidence" value="ECO:0007669"/>
    <property type="project" value="UniProtKB-KW"/>
</dbReference>
<evidence type="ECO:0000256" key="13">
    <source>
        <dbReference type="ARBA" id="ARBA00047268"/>
    </source>
</evidence>
<comment type="similarity">
    <text evidence="3">Belongs to the acid sphingomyelinase family.</text>
</comment>
<dbReference type="InterPro" id="IPR011001">
    <property type="entry name" value="Saposin-like"/>
</dbReference>
<comment type="subcellular location">
    <subcellularLocation>
        <location evidence="2">Secreted</location>
    </subcellularLocation>
</comment>
<keyword evidence="9" id="KW-0862">Zinc</keyword>
<dbReference type="EMBL" id="NNAY01000043">
    <property type="protein sequence ID" value="OXU31610.1"/>
    <property type="molecule type" value="Genomic_DNA"/>
</dbReference>
<evidence type="ECO:0000256" key="3">
    <source>
        <dbReference type="ARBA" id="ARBA00008234"/>
    </source>
</evidence>
<sequence>MWSQRQLLWHGLVLFSYIAISQADVFVVDQKPNDFITHGLTNITNNETSPNILDPITDALDPDWLTSINYTRWMMGLEDAISKGDTNLWAQTINKTFDLPRVIEEIKTSTESKATCFACKFIVNLGRSMVKSNKNDQEILNLFGQLCTILKIQTERVCAGTMALIGVDVLEAVKKSDMSSAQICSFLRGDVCLNGYDERHDWKINISKQNHTPTHPTTPPPENVPVIRILQISDTHFDPYYEQGANADCGESLCCRATDGEPKSKEAEAGKWGDYRKCDAPLRLIENALKHISETHKDLDYIYWTGDLPPHDVWNQTREENLLNLRLSAALMDKYFKGIPIFPSVGNHESAPCDSFAPPGSPARKNMSWLYDELDKEWSRWLPSSTSETIRKGAFYSVLIKTGFRLLSVNGNYCNQNNYFLLWNSTDPVDELAWLERELAAAEANGEKVHIIGHIPPGVPDCLKVWSKNYYEIISRYEAIVMAQFFGHTHFDEFQVFYDTKSFKRPVGVGYVSPSLTPWENVNPAYRIYYVDGDHPKTSRAIIDHETWKMNLDEANRNDNPVWYKAYSAKRAYNMSSLLPKDWDNLISRMNTDKYLFETFHSIERNTVYHNLYGFLEEETSFQQTVLNLGYGGLHFLAEGEEFLANQLKDKTPKFGEEYDFIVVGAGSAGATIASRLSETKNVKVLLIEAGGYENLIMDIPVIVNYLQFSNDINWKYQTEPSESYCRGLRDRKCNWPRGKVMGGSSVLNYMIATRGNPLDYDKWAEMGNEGWSYAEVFKYFQKLESMQIPELRDDEKMHNVDGPMRISYPPYHTPLAESFIKAGLEMGYPTIDYNANQNVGFSYIQATIMNGTRFSTNMGYLQFPNKRQNLFLSMFSHVNKVLIDSKTKRALGVEFTKSNRTIRVRARKEVILSAGAINSPQILMLSGIGPVKHLEEMNINVVQDLPVGENLMDHIAYGGLIFLVDQPVSIATRDLMNPMNPYLNDFLIKKVGPLTVPGACEALAFIDVDNPNKLDAYPNMELLFTGASIVSDYALRYTVGYSDEPWNKMFAPIFGNYSWMIFPMLMQPKSRGKILLRSQEPMAKPRIIANYYDDPEDVRISIKGIRAAIEVSKTKSMQKFNSRIHDVLVPGCEDHEYDSDDYWECALRTFTFTIYHYSGTCKMAPENDPTGVVNPRLQVKGIKGLRVADASIMPSIITGHTNIPTIMIGEKVADMIKEYWKKKLNA</sequence>
<comment type="caution">
    <text evidence="16">The sequence shown here is derived from an EMBL/GenBank/DDBJ whole genome shotgun (WGS) entry which is preliminary data.</text>
</comment>
<evidence type="ECO:0000256" key="7">
    <source>
        <dbReference type="ARBA" id="ARBA00022729"/>
    </source>
</evidence>
<dbReference type="GO" id="GO:0050660">
    <property type="term" value="F:flavin adenine dinucleotide binding"/>
    <property type="evidence" value="ECO:0007669"/>
    <property type="project" value="InterPro"/>
</dbReference>
<dbReference type="Pfam" id="PF05199">
    <property type="entry name" value="GMC_oxred_C"/>
    <property type="match status" value="1"/>
</dbReference>
<dbReference type="SUPFAM" id="SSF54373">
    <property type="entry name" value="FAD-linked reductases, C-terminal domain"/>
    <property type="match status" value="1"/>
</dbReference>
<accession>A0A232FM63</accession>
<proteinExistence type="inferred from homology"/>
<dbReference type="PROSITE" id="PS50015">
    <property type="entry name" value="SAP_B"/>
    <property type="match status" value="1"/>
</dbReference>
<dbReference type="STRING" id="543379.A0A232FM63"/>
<keyword evidence="5" id="KW-0964">Secreted</keyword>
<feature type="chain" id="PRO_5013371209" description="Saposin B-type domain-containing protein" evidence="14">
    <location>
        <begin position="24"/>
        <end position="1227"/>
    </location>
</feature>
<evidence type="ECO:0000256" key="8">
    <source>
        <dbReference type="ARBA" id="ARBA00022801"/>
    </source>
</evidence>
<dbReference type="Proteomes" id="UP000215335">
    <property type="component" value="Unassembled WGS sequence"/>
</dbReference>
<evidence type="ECO:0000256" key="10">
    <source>
        <dbReference type="ARBA" id="ARBA00023157"/>
    </source>
</evidence>